<feature type="chain" id="PRO_5002224327" evidence="1">
    <location>
        <begin position="32"/>
        <end position="433"/>
    </location>
</feature>
<dbReference type="PATRIC" id="fig|47853.6.peg.3611"/>
<organism evidence="3 4">
    <name type="scientific">Micromonospora haikouensis</name>
    <dbReference type="NCBI Taxonomy" id="686309"/>
    <lineage>
        <taxon>Bacteria</taxon>
        <taxon>Bacillati</taxon>
        <taxon>Actinomycetota</taxon>
        <taxon>Actinomycetes</taxon>
        <taxon>Micromonosporales</taxon>
        <taxon>Micromonosporaceae</taxon>
        <taxon>Micromonospora</taxon>
    </lineage>
</organism>
<dbReference type="GO" id="GO:0016158">
    <property type="term" value="F:inositol hexakisphosphate 3-phosphatase activity"/>
    <property type="evidence" value="ECO:0007669"/>
    <property type="project" value="InterPro"/>
</dbReference>
<comment type="caution">
    <text evidence="3">The sequence shown here is derived from an EMBL/GenBank/DDBJ whole genome shotgun (WGS) entry which is preliminary data.</text>
</comment>
<evidence type="ECO:0000256" key="1">
    <source>
        <dbReference type="SAM" id="SignalP"/>
    </source>
</evidence>
<gene>
    <name evidence="3" type="ORF">TK50_17255</name>
</gene>
<dbReference type="InterPro" id="IPR011042">
    <property type="entry name" value="6-blade_b-propeller_TolB-like"/>
</dbReference>
<keyword evidence="1" id="KW-0732">Signal</keyword>
<dbReference type="SUPFAM" id="SSF50956">
    <property type="entry name" value="Thermostable phytase (3-phytase)"/>
    <property type="match status" value="1"/>
</dbReference>
<accession>A0A0D0WVR3</accession>
<dbReference type="PROSITE" id="PS51662">
    <property type="entry name" value="BP_PHYTASE"/>
    <property type="match status" value="1"/>
</dbReference>
<protein>
    <submittedName>
        <fullName evidence="3">Hydrolase</fullName>
    </submittedName>
</protein>
<feature type="signal peptide" evidence="1">
    <location>
        <begin position="1"/>
        <end position="31"/>
    </location>
</feature>
<keyword evidence="4" id="KW-1185">Reference proteome</keyword>
<sequence length="433" mass="45748">MPTLRSAGMRRIAIPALVAVPLLLAASGAAAAPARDDALRAVRAVAETPSLYDDEAGGDADADDPAIWVHPTDRAGSLVIATAKNGGLRVYDLAARERQAIATPPAPGPDDESGRFNNVDLVAGFRLAGQRVDLAVVTDRGRDQLRFYRIDPATRLLTDVTAPGVPYAFSRDQAEVDEQRTAYGLGTYVDPAGAAYAVVSRRSTPEVGVFRLVERAGRVTYRPVDRLTLPSAFTLPDGTAWSPCTDPGDGPQVEGTVVDPDTGVVHLAQEKVGLWRTRLAGGRFAGAPKLVERVREYGVPAAFDPAEDDCVTDYPADPGFGGRIAQDVEGLTIYRTGRLTGTLVVSAQGDDTFHTYDRRTGRPTGRFAVVDGAVDGSQECDGAAVTATPLPGFPGGLLVVHDGRNTPETPGGDGEARPDTDFKFVDAGFLRGR</sequence>
<dbReference type="AlphaFoldDB" id="A0A0D0WVR3"/>
<dbReference type="Proteomes" id="UP000032254">
    <property type="component" value="Unassembled WGS sequence"/>
</dbReference>
<proteinExistence type="predicted"/>
<evidence type="ECO:0000313" key="3">
    <source>
        <dbReference type="EMBL" id="KIR62724.1"/>
    </source>
</evidence>
<feature type="domain" description="BPP" evidence="2">
    <location>
        <begin position="32"/>
        <end position="433"/>
    </location>
</feature>
<dbReference type="Pfam" id="PF02333">
    <property type="entry name" value="Phytase"/>
    <property type="match status" value="2"/>
</dbReference>
<name>A0A0D0WVR3_9ACTN</name>
<dbReference type="InterPro" id="IPR003431">
    <property type="entry name" value="B-propeller_Phytase"/>
</dbReference>
<reference evidence="3 4" key="1">
    <citation type="submission" date="2015-01" db="EMBL/GenBank/DDBJ databases">
        <title>Sequencing and annotation of Micromonospora carbonacea strain JXNU-1 genome.</title>
        <authorList>
            <person name="Long Z."/>
            <person name="Huang Y."/>
            <person name="Jiang Y."/>
        </authorList>
    </citation>
    <scope>NUCLEOTIDE SEQUENCE [LARGE SCALE GENOMIC DNA]</scope>
    <source>
        <strain evidence="3 4">JXNU-1</strain>
    </source>
</reference>
<dbReference type="Gene3D" id="2.120.10.30">
    <property type="entry name" value="TolB, C-terminal domain"/>
    <property type="match status" value="1"/>
</dbReference>
<evidence type="ECO:0000259" key="2">
    <source>
        <dbReference type="PROSITE" id="PS51662"/>
    </source>
</evidence>
<keyword evidence="3" id="KW-0378">Hydrolase</keyword>
<dbReference type="EMBL" id="JXSX01000002">
    <property type="protein sequence ID" value="KIR62724.1"/>
    <property type="molecule type" value="Genomic_DNA"/>
</dbReference>
<evidence type="ECO:0000313" key="4">
    <source>
        <dbReference type="Proteomes" id="UP000032254"/>
    </source>
</evidence>